<dbReference type="InterPro" id="IPR035437">
    <property type="entry name" value="SNase_OB-fold_sf"/>
</dbReference>
<organism evidence="1 2">
    <name type="scientific">Sphingomonas natans</name>
    <dbReference type="NCBI Taxonomy" id="3063330"/>
    <lineage>
        <taxon>Bacteria</taxon>
        <taxon>Pseudomonadati</taxon>
        <taxon>Pseudomonadota</taxon>
        <taxon>Alphaproteobacteria</taxon>
        <taxon>Sphingomonadales</taxon>
        <taxon>Sphingomonadaceae</taxon>
        <taxon>Sphingomonas</taxon>
    </lineage>
</organism>
<gene>
    <name evidence="1" type="ORF">Q4F19_13395</name>
</gene>
<sequence>MIVLFLLAAAALSGPVRVIDGDTRRAGSERIRLLGIDAADNPTNSRCRRFPKPGAICDRARSAEATASLSAAMTPHLTIERVGRDRFGRELAVVWSSKANLSCWQLRGHQASYRRQRDDGRRIARACPDAAR</sequence>
<proteinExistence type="predicted"/>
<evidence type="ECO:0000313" key="1">
    <source>
        <dbReference type="EMBL" id="MDO6415382.1"/>
    </source>
</evidence>
<dbReference type="Gene3D" id="2.40.50.90">
    <property type="match status" value="1"/>
</dbReference>
<comment type="caution">
    <text evidence="1">The sequence shown here is derived from an EMBL/GenBank/DDBJ whole genome shotgun (WGS) entry which is preliminary data.</text>
</comment>
<protein>
    <submittedName>
        <fullName evidence="1">Thermonuclease family protein</fullName>
    </submittedName>
</protein>
<accession>A0ABT8YAL5</accession>
<evidence type="ECO:0000313" key="2">
    <source>
        <dbReference type="Proteomes" id="UP001169764"/>
    </source>
</evidence>
<keyword evidence="2" id="KW-1185">Reference proteome</keyword>
<dbReference type="RefSeq" id="WP_303543352.1">
    <property type="nucleotide sequence ID" value="NZ_JAUOTP010000005.1"/>
</dbReference>
<dbReference type="Proteomes" id="UP001169764">
    <property type="component" value="Unassembled WGS sequence"/>
</dbReference>
<dbReference type="SUPFAM" id="SSF50199">
    <property type="entry name" value="Staphylococcal nuclease"/>
    <property type="match status" value="1"/>
</dbReference>
<dbReference type="EMBL" id="JAUOTP010000005">
    <property type="protein sequence ID" value="MDO6415382.1"/>
    <property type="molecule type" value="Genomic_DNA"/>
</dbReference>
<reference evidence="1" key="1">
    <citation type="submission" date="2023-07" db="EMBL/GenBank/DDBJ databases">
        <authorList>
            <person name="Kim M."/>
        </authorList>
    </citation>
    <scope>NUCLEOTIDE SEQUENCE</scope>
    <source>
        <strain evidence="1">BIUV-7</strain>
    </source>
</reference>
<name>A0ABT8YAL5_9SPHN</name>